<reference evidence="1" key="1">
    <citation type="submission" date="2012-01" db="EMBL/GenBank/DDBJ databases">
        <title>The Genome Sequence of Treponema denticola H1-T.</title>
        <authorList>
            <consortium name="The Broad Institute Genome Sequencing Platform"/>
            <person name="Earl A."/>
            <person name="Ward D."/>
            <person name="Feldgarden M."/>
            <person name="Gevers D."/>
            <person name="Blanton J.M."/>
            <person name="Fenno C.J."/>
            <person name="Baranova O.V."/>
            <person name="Mathney J."/>
            <person name="Dewhirst F.E."/>
            <person name="Izard J."/>
            <person name="Young S.K."/>
            <person name="Zeng Q."/>
            <person name="Gargeya S."/>
            <person name="Fitzgerald M."/>
            <person name="Haas B."/>
            <person name="Abouelleil A."/>
            <person name="Alvarado L."/>
            <person name="Arachchi H.M."/>
            <person name="Berlin A."/>
            <person name="Chapman S.B."/>
            <person name="Gearin G."/>
            <person name="Goldberg J."/>
            <person name="Griggs A."/>
            <person name="Gujja S."/>
            <person name="Hansen M."/>
            <person name="Heiman D."/>
            <person name="Howarth C."/>
            <person name="Larimer J."/>
            <person name="Lui A."/>
            <person name="MacDonald P.J.P."/>
            <person name="McCowen C."/>
            <person name="Montmayeur A."/>
            <person name="Murphy C."/>
            <person name="Neiman D."/>
            <person name="Pearson M."/>
            <person name="Priest M."/>
            <person name="Roberts A."/>
            <person name="Saif S."/>
            <person name="Shea T."/>
            <person name="Sisk P."/>
            <person name="Stolte C."/>
            <person name="Sykes S."/>
            <person name="Wortman J."/>
            <person name="Nusbaum C."/>
            <person name="Birren B."/>
        </authorList>
    </citation>
    <scope>NUCLEOTIDE SEQUENCE [LARGE SCALE GENOMIC DNA]</scope>
    <source>
        <strain evidence="1">H1-T</strain>
    </source>
</reference>
<comment type="caution">
    <text evidence="1">The sequence shown here is derived from an EMBL/GenBank/DDBJ whole genome shotgun (WGS) entry which is preliminary data.</text>
</comment>
<accession>M2BWD1</accession>
<dbReference type="HOGENOM" id="CLU_1414622_0_0_12"/>
<evidence type="ECO:0000313" key="1">
    <source>
        <dbReference type="EMBL" id="EMB29362.1"/>
    </source>
</evidence>
<name>M2BWD1_TREDN</name>
<dbReference type="Proteomes" id="UP000011708">
    <property type="component" value="Chromosome"/>
</dbReference>
<organism evidence="1">
    <name type="scientific">Treponema denticola H1-T</name>
    <dbReference type="NCBI Taxonomy" id="999431"/>
    <lineage>
        <taxon>Bacteria</taxon>
        <taxon>Pseudomonadati</taxon>
        <taxon>Spirochaetota</taxon>
        <taxon>Spirochaetia</taxon>
        <taxon>Spirochaetales</taxon>
        <taxon>Treponemataceae</taxon>
        <taxon>Treponema</taxon>
    </lineage>
</organism>
<sequence length="193" mass="21264">MELRPELEQILLQLKSNVPTTVLSDEPLLENNWNSVCTSIKLLTEALKKIKELPPDIPLPGFPYFRCPGMPVPWEKYPQTTEAQWKAIHALYPGDFMRLAGGNASKFKESGTSIYHDPGIKGDGGGQVDTMQNHTHPYTDEHIGGWGGSWLADYDYWASSSSSSSKTTGGASGRTGEETRPSNVTIELYIYAG</sequence>
<gene>
    <name evidence="1" type="ORF">HMPREF9725_02232</name>
</gene>
<dbReference type="PATRIC" id="fig|999431.4.peg.2310"/>
<dbReference type="EMBL" id="AGDW01000022">
    <property type="protein sequence ID" value="EMB29362.1"/>
    <property type="molecule type" value="Genomic_DNA"/>
</dbReference>
<proteinExistence type="predicted"/>
<protein>
    <submittedName>
        <fullName evidence="1">Uncharacterized protein</fullName>
    </submittedName>
</protein>
<dbReference type="RefSeq" id="WP_002689530.1">
    <property type="nucleotide sequence ID" value="NZ_CM001794.1"/>
</dbReference>
<dbReference type="AlphaFoldDB" id="M2BWD1"/>